<dbReference type="InterPro" id="IPR019800">
    <property type="entry name" value="Glyco_hydro_3_AS"/>
</dbReference>
<dbReference type="InterPro" id="IPR036962">
    <property type="entry name" value="Glyco_hydro_3_N_sf"/>
</dbReference>
<dbReference type="InterPro" id="IPR017853">
    <property type="entry name" value="GH"/>
</dbReference>
<evidence type="ECO:0000256" key="1">
    <source>
        <dbReference type="ARBA" id="ARBA00001231"/>
    </source>
</evidence>
<name>A0ABS5RUD6_9HYPH</name>
<dbReference type="EC" id="3.2.1.52" evidence="3"/>
<dbReference type="Gene3D" id="3.20.20.300">
    <property type="entry name" value="Glycoside hydrolase, family 3, N-terminal domain"/>
    <property type="match status" value="1"/>
</dbReference>
<organism evidence="7 8">
    <name type="scientific">Tianweitania aestuarii</name>
    <dbReference type="NCBI Taxonomy" id="2814886"/>
    <lineage>
        <taxon>Bacteria</taxon>
        <taxon>Pseudomonadati</taxon>
        <taxon>Pseudomonadota</taxon>
        <taxon>Alphaproteobacteria</taxon>
        <taxon>Hyphomicrobiales</taxon>
        <taxon>Phyllobacteriaceae</taxon>
        <taxon>Tianweitania</taxon>
    </lineage>
</organism>
<accession>A0ABS5RUD6</accession>
<evidence type="ECO:0000259" key="6">
    <source>
        <dbReference type="Pfam" id="PF00933"/>
    </source>
</evidence>
<dbReference type="EMBL" id="JAFMNX010000002">
    <property type="protein sequence ID" value="MBS9720678.1"/>
    <property type="molecule type" value="Genomic_DNA"/>
</dbReference>
<proteinExistence type="inferred from homology"/>
<evidence type="ECO:0000313" key="8">
    <source>
        <dbReference type="Proteomes" id="UP001297272"/>
    </source>
</evidence>
<dbReference type="PANTHER" id="PTHR30480">
    <property type="entry name" value="BETA-HEXOSAMINIDASE-RELATED"/>
    <property type="match status" value="1"/>
</dbReference>
<sequence>MNECKAVILGAAGPVLTPEEETFFREHRPWGFILFARNIVDAEQVRALVDCMRKCTDRPNAPVFLDQEGGRVQRLRPPLAPNYPPAADLGALYGRNQTDGLRATWLLSRLHAFDLINLGINADCLPVLDVPVAGAHDVIGNRAYGTEPEIVAALGRAAVDGLLAGGVLPVMKHVPGHGRATADTHLALPTVDTPLEELRARDFAPFKALSDVGMAMTAHVIYSAIDPDLPATTSPIVIDEIIRKEIGFDGLLMSDDVSMKALSGDFASRSRAILAAGCDIVLHCNGVMGEMEAVVAETPRLTGEALARAERALLPLGVSDDSVEDDMRAEFAELMQLVA</sequence>
<dbReference type="NCBIfam" id="NF003740">
    <property type="entry name" value="PRK05337.1"/>
    <property type="match status" value="1"/>
</dbReference>
<keyword evidence="4 7" id="KW-0378">Hydrolase</keyword>
<dbReference type="Proteomes" id="UP001297272">
    <property type="component" value="Unassembled WGS sequence"/>
</dbReference>
<dbReference type="PROSITE" id="PS00775">
    <property type="entry name" value="GLYCOSYL_HYDROL_F3"/>
    <property type="match status" value="1"/>
</dbReference>
<dbReference type="PANTHER" id="PTHR30480:SF13">
    <property type="entry name" value="BETA-HEXOSAMINIDASE"/>
    <property type="match status" value="1"/>
</dbReference>
<dbReference type="InterPro" id="IPR050226">
    <property type="entry name" value="NagZ_Beta-hexosaminidase"/>
</dbReference>
<evidence type="ECO:0000256" key="3">
    <source>
        <dbReference type="ARBA" id="ARBA00012663"/>
    </source>
</evidence>
<protein>
    <recommendedName>
        <fullName evidence="3">beta-N-acetylhexosaminidase</fullName>
        <ecNumber evidence="3">3.2.1.52</ecNumber>
    </recommendedName>
</protein>
<dbReference type="GO" id="GO:0004563">
    <property type="term" value="F:beta-N-acetylhexosaminidase activity"/>
    <property type="evidence" value="ECO:0007669"/>
    <property type="project" value="UniProtKB-EC"/>
</dbReference>
<reference evidence="7 8" key="1">
    <citation type="submission" date="2021-03" db="EMBL/GenBank/DDBJ databases">
        <title>Tianweitania aestuarii sp. nov., isolated from a tidal flat.</title>
        <authorList>
            <person name="Park S."/>
            <person name="Yoon J.-H."/>
        </authorList>
    </citation>
    <scope>NUCLEOTIDE SEQUENCE [LARGE SCALE GENOMIC DNA]</scope>
    <source>
        <strain evidence="7 8">BSSL-BM11</strain>
    </source>
</reference>
<comment type="caution">
    <text evidence="7">The sequence shown here is derived from an EMBL/GenBank/DDBJ whole genome shotgun (WGS) entry which is preliminary data.</text>
</comment>
<feature type="domain" description="Glycoside hydrolase family 3 N-terminal" evidence="6">
    <location>
        <begin position="31"/>
        <end position="295"/>
    </location>
</feature>
<comment type="catalytic activity">
    <reaction evidence="1">
        <text>Hydrolysis of terminal non-reducing N-acetyl-D-hexosamine residues in N-acetyl-beta-D-hexosaminides.</text>
        <dbReference type="EC" id="3.2.1.52"/>
    </reaction>
</comment>
<dbReference type="Pfam" id="PF00933">
    <property type="entry name" value="Glyco_hydro_3"/>
    <property type="match status" value="1"/>
</dbReference>
<gene>
    <name evidence="7" type="primary">nagZ</name>
    <name evidence="7" type="ORF">JYU29_08270</name>
</gene>
<keyword evidence="5 7" id="KW-0326">Glycosidase</keyword>
<comment type="similarity">
    <text evidence="2">Belongs to the glycosyl hydrolase 3 family.</text>
</comment>
<evidence type="ECO:0000256" key="4">
    <source>
        <dbReference type="ARBA" id="ARBA00022801"/>
    </source>
</evidence>
<evidence type="ECO:0000256" key="5">
    <source>
        <dbReference type="ARBA" id="ARBA00023295"/>
    </source>
</evidence>
<dbReference type="InterPro" id="IPR001764">
    <property type="entry name" value="Glyco_hydro_3_N"/>
</dbReference>
<dbReference type="SUPFAM" id="SSF51445">
    <property type="entry name" value="(Trans)glycosidases"/>
    <property type="match status" value="1"/>
</dbReference>
<evidence type="ECO:0000256" key="2">
    <source>
        <dbReference type="ARBA" id="ARBA00005336"/>
    </source>
</evidence>
<dbReference type="RefSeq" id="WP_213984347.1">
    <property type="nucleotide sequence ID" value="NZ_JAFMNX010000002.1"/>
</dbReference>
<keyword evidence="8" id="KW-1185">Reference proteome</keyword>
<evidence type="ECO:0000313" key="7">
    <source>
        <dbReference type="EMBL" id="MBS9720678.1"/>
    </source>
</evidence>